<accession>A0A9X1PS90</accession>
<keyword evidence="2" id="KW-1185">Reference proteome</keyword>
<dbReference type="Proteomes" id="UP001139000">
    <property type="component" value="Unassembled WGS sequence"/>
</dbReference>
<protein>
    <submittedName>
        <fullName evidence="1">Uncharacterized protein</fullName>
    </submittedName>
</protein>
<evidence type="ECO:0000313" key="2">
    <source>
        <dbReference type="Proteomes" id="UP001139000"/>
    </source>
</evidence>
<evidence type="ECO:0000313" key="1">
    <source>
        <dbReference type="EMBL" id="MCF0065525.1"/>
    </source>
</evidence>
<sequence length="59" mass="6499">MTTSVGSPVNLEKLLDRAVNALSSIDGVYTRSDTNQKREIIGSIYSEKLVFSESGYRTT</sequence>
<gene>
    <name evidence="1" type="ORF">LXM26_28680</name>
</gene>
<name>A0A9X1PS90_9BACT</name>
<comment type="caution">
    <text evidence="1">The sequence shown here is derived from an EMBL/GenBank/DDBJ whole genome shotgun (WGS) entry which is preliminary data.</text>
</comment>
<dbReference type="EMBL" id="JAJTTC010000012">
    <property type="protein sequence ID" value="MCF0065525.1"/>
    <property type="molecule type" value="Genomic_DNA"/>
</dbReference>
<organism evidence="1 2">
    <name type="scientific">Dyadobacter chenwenxiniae</name>
    <dbReference type="NCBI Taxonomy" id="2906456"/>
    <lineage>
        <taxon>Bacteria</taxon>
        <taxon>Pseudomonadati</taxon>
        <taxon>Bacteroidota</taxon>
        <taxon>Cytophagia</taxon>
        <taxon>Cytophagales</taxon>
        <taxon>Spirosomataceae</taxon>
        <taxon>Dyadobacter</taxon>
    </lineage>
</organism>
<reference evidence="1" key="1">
    <citation type="submission" date="2021-12" db="EMBL/GenBank/DDBJ databases">
        <title>Novel species in genus Dyadobacter.</title>
        <authorList>
            <person name="Ma C."/>
        </authorList>
    </citation>
    <scope>NUCLEOTIDE SEQUENCE</scope>
    <source>
        <strain evidence="1">LJ419</strain>
    </source>
</reference>
<dbReference type="RefSeq" id="WP_234658513.1">
    <property type="nucleotide sequence ID" value="NZ_CP094997.1"/>
</dbReference>
<dbReference type="AlphaFoldDB" id="A0A9X1PS90"/>
<proteinExistence type="predicted"/>